<feature type="active site" description="Proton acceptor" evidence="9 10">
    <location>
        <position position="338"/>
    </location>
</feature>
<feature type="binding site" evidence="11">
    <location>
        <position position="286"/>
    </location>
    <ligand>
        <name>substrate</name>
    </ligand>
</feature>
<accession>A0A8J8BCW2</accession>
<dbReference type="GO" id="GO:0004634">
    <property type="term" value="F:phosphopyruvate hydratase activity"/>
    <property type="evidence" value="ECO:0007669"/>
    <property type="project" value="UniProtKB-UniRule"/>
</dbReference>
<dbReference type="GO" id="GO:0009986">
    <property type="term" value="C:cell surface"/>
    <property type="evidence" value="ECO:0007669"/>
    <property type="project" value="UniProtKB-SubCell"/>
</dbReference>
<keyword evidence="5 9" id="KW-0964">Secreted</keyword>
<name>A0A8J8BCW2_9ACTN</name>
<dbReference type="AlphaFoldDB" id="A0A8J8BCW2"/>
<sequence length="420" mass="44198">MTYRISSLSAIEILDSRSRPTLAVTLAVDGATQVTAGVPSGASTGTREAVELRDGDKARYGGLGVTRAVGNVNGEIAAAVRGREFAGLGELDRALIELDGTETKSRLGANAIVGVSMAAARALAQSAGVPLWRYLTPEGVAPRLPVPHFNVVNGGAHAANNLDFQEFMIAPLGAPTLTEAVRAGAEIYAKLRGLLAGAGHSVGLGDEGGFAPQIDTPEDVLTLLVHAIEDAGYRAGRDGVAIALDPAASEFHRAGFYQVAGEKLSSDEMIERYALITDRFPVYSIEDGLAEDDWDGWTRLNARLGERVQLVGDDILVTNPAITTEAIAKNVANSALIKVNQIGTVTETLETIRICREAGWTQMISHRSGETPDDFIADLAVGTGCGQLKTGAPARGERVAKYNRLITIEAANENLPYGLG</sequence>
<dbReference type="Gene3D" id="3.30.390.10">
    <property type="entry name" value="Enolase-like, N-terminal domain"/>
    <property type="match status" value="1"/>
</dbReference>
<keyword evidence="7 9" id="KW-0324">Glycolysis</keyword>
<dbReference type="GO" id="GO:0005576">
    <property type="term" value="C:extracellular region"/>
    <property type="evidence" value="ECO:0007669"/>
    <property type="project" value="UniProtKB-SubCell"/>
</dbReference>
<comment type="subcellular location">
    <subcellularLocation>
        <location evidence="9">Cytoplasm</location>
    </subcellularLocation>
    <subcellularLocation>
        <location evidence="9">Secreted</location>
    </subcellularLocation>
    <subcellularLocation>
        <location evidence="9">Cell surface</location>
    </subcellularLocation>
    <text evidence="9">Fractions of enolase are present in both the cytoplasm and on the cell surface.</text>
</comment>
<evidence type="ECO:0000313" key="15">
    <source>
        <dbReference type="EMBL" id="MBS2964613.1"/>
    </source>
</evidence>
<dbReference type="SFLD" id="SFLDG00178">
    <property type="entry name" value="enolase"/>
    <property type="match status" value="1"/>
</dbReference>
<dbReference type="SUPFAM" id="SSF54826">
    <property type="entry name" value="Enolase N-terminal domain-like"/>
    <property type="match status" value="1"/>
</dbReference>
<feature type="binding site" evidence="9 12">
    <location>
        <position position="313"/>
    </location>
    <ligand>
        <name>Mg(2+)</name>
        <dbReference type="ChEBI" id="CHEBI:18420"/>
    </ligand>
</feature>
<evidence type="ECO:0000256" key="11">
    <source>
        <dbReference type="PIRSR" id="PIRSR001400-2"/>
    </source>
</evidence>
<comment type="catalytic activity">
    <reaction evidence="9">
        <text>(2R)-2-phosphoglycerate = phosphoenolpyruvate + H2O</text>
        <dbReference type="Rhea" id="RHEA:10164"/>
        <dbReference type="ChEBI" id="CHEBI:15377"/>
        <dbReference type="ChEBI" id="CHEBI:58289"/>
        <dbReference type="ChEBI" id="CHEBI:58702"/>
        <dbReference type="EC" id="4.2.1.11"/>
    </reaction>
</comment>
<dbReference type="PRINTS" id="PR00148">
    <property type="entry name" value="ENOLASE"/>
</dbReference>
<evidence type="ECO:0000313" key="16">
    <source>
        <dbReference type="Proteomes" id="UP000677913"/>
    </source>
</evidence>
<feature type="binding site" evidence="9">
    <location>
        <position position="367"/>
    </location>
    <ligand>
        <name>(2R)-2-phosphoglycerate</name>
        <dbReference type="ChEBI" id="CHEBI:58289"/>
    </ligand>
</feature>
<dbReference type="PANTHER" id="PTHR11902">
    <property type="entry name" value="ENOLASE"/>
    <property type="match status" value="1"/>
</dbReference>
<feature type="binding site" evidence="9">
    <location>
        <position position="389"/>
    </location>
    <ligand>
        <name>(2R)-2-phosphoglycerate</name>
        <dbReference type="ChEBI" id="CHEBI:58289"/>
    </ligand>
</feature>
<keyword evidence="16" id="KW-1185">Reference proteome</keyword>
<evidence type="ECO:0000256" key="4">
    <source>
        <dbReference type="ARBA" id="ARBA00017068"/>
    </source>
</evidence>
<dbReference type="PIRSF" id="PIRSF001400">
    <property type="entry name" value="Enolase"/>
    <property type="match status" value="1"/>
</dbReference>
<dbReference type="SFLD" id="SFLDF00002">
    <property type="entry name" value="enolase"/>
    <property type="match status" value="1"/>
</dbReference>
<evidence type="ECO:0000256" key="9">
    <source>
        <dbReference type="HAMAP-Rule" id="MF_00318"/>
    </source>
</evidence>
<feature type="binding site" evidence="11">
    <location>
        <position position="389"/>
    </location>
    <ligand>
        <name>substrate</name>
    </ligand>
</feature>
<comment type="cofactor">
    <cofactor evidence="9">
        <name>Mg(2+)</name>
        <dbReference type="ChEBI" id="CHEBI:18420"/>
    </cofactor>
    <text evidence="9">Binds a second Mg(2+) ion via substrate during catalysis.</text>
</comment>
<evidence type="ECO:0000259" key="14">
    <source>
        <dbReference type="SMART" id="SM01193"/>
    </source>
</evidence>
<dbReference type="UniPathway" id="UPA00109">
    <property type="reaction ID" value="UER00187"/>
</dbReference>
<feature type="domain" description="Enolase C-terminal TIM barrel" evidence="13">
    <location>
        <begin position="141"/>
        <end position="414"/>
    </location>
</feature>
<feature type="binding site" evidence="9">
    <location>
        <position position="338"/>
    </location>
    <ligand>
        <name>(2R)-2-phosphoglycerate</name>
        <dbReference type="ChEBI" id="CHEBI:58289"/>
    </ligand>
</feature>
<dbReference type="GO" id="GO:0000287">
    <property type="term" value="F:magnesium ion binding"/>
    <property type="evidence" value="ECO:0007669"/>
    <property type="project" value="UniProtKB-UniRule"/>
</dbReference>
<dbReference type="InterPro" id="IPR020810">
    <property type="entry name" value="Enolase_C"/>
</dbReference>
<feature type="binding site" evidence="9 12">
    <location>
        <position position="286"/>
    </location>
    <ligand>
        <name>Mg(2+)</name>
        <dbReference type="ChEBI" id="CHEBI:18420"/>
    </ligand>
</feature>
<dbReference type="SFLD" id="SFLDS00001">
    <property type="entry name" value="Enolase"/>
    <property type="match status" value="1"/>
</dbReference>
<comment type="function">
    <text evidence="9">Catalyzes the reversible conversion of 2-phosphoglycerate (2-PG) into phosphoenolpyruvate (PEP). It is essential for the degradation of carbohydrates via glycolysis.</text>
</comment>
<evidence type="ECO:0000256" key="6">
    <source>
        <dbReference type="ARBA" id="ARBA00022842"/>
    </source>
</evidence>
<dbReference type="Proteomes" id="UP000677913">
    <property type="component" value="Unassembled WGS sequence"/>
</dbReference>
<feature type="binding site" evidence="11">
    <location>
        <position position="166"/>
    </location>
    <ligand>
        <name>substrate</name>
    </ligand>
</feature>
<dbReference type="RefSeq" id="WP_211468976.1">
    <property type="nucleotide sequence ID" value="NZ_JAGSXH010000055.1"/>
</dbReference>
<dbReference type="SMART" id="SM01192">
    <property type="entry name" value="Enolase_C"/>
    <property type="match status" value="1"/>
</dbReference>
<feature type="binding site" evidence="11">
    <location>
        <position position="313"/>
    </location>
    <ligand>
        <name>substrate</name>
    </ligand>
</feature>
<dbReference type="GO" id="GO:0006096">
    <property type="term" value="P:glycolytic process"/>
    <property type="evidence" value="ECO:0007669"/>
    <property type="project" value="UniProtKB-UniRule"/>
</dbReference>
<dbReference type="InterPro" id="IPR036849">
    <property type="entry name" value="Enolase-like_C_sf"/>
</dbReference>
<reference evidence="15" key="1">
    <citation type="submission" date="2021-04" db="EMBL/GenBank/DDBJ databases">
        <title>Genome based classification of Actinospica acidithermotolerans sp. nov., an actinobacterium isolated from an Indonesian hot spring.</title>
        <authorList>
            <person name="Kusuma A.B."/>
            <person name="Putra K.E."/>
            <person name="Nafisah S."/>
            <person name="Loh J."/>
            <person name="Nouioui I."/>
            <person name="Goodfellow M."/>
        </authorList>
    </citation>
    <scope>NUCLEOTIDE SEQUENCE</scope>
    <source>
        <strain evidence="15">DSM 45618</strain>
    </source>
</reference>
<evidence type="ECO:0000256" key="5">
    <source>
        <dbReference type="ARBA" id="ARBA00022525"/>
    </source>
</evidence>
<dbReference type="SMART" id="SM01193">
    <property type="entry name" value="Enolase_N"/>
    <property type="match status" value="1"/>
</dbReference>
<dbReference type="HAMAP" id="MF_00318">
    <property type="entry name" value="Enolase"/>
    <property type="match status" value="1"/>
</dbReference>
<evidence type="ECO:0000256" key="1">
    <source>
        <dbReference type="ARBA" id="ARBA00005031"/>
    </source>
</evidence>
<dbReference type="InterPro" id="IPR000941">
    <property type="entry name" value="Enolase"/>
</dbReference>
<evidence type="ECO:0000256" key="10">
    <source>
        <dbReference type="PIRSR" id="PIRSR001400-1"/>
    </source>
</evidence>
<dbReference type="Gene3D" id="3.20.20.120">
    <property type="entry name" value="Enolase-like C-terminal domain"/>
    <property type="match status" value="1"/>
</dbReference>
<organism evidence="15 16">
    <name type="scientific">Actinocrinis puniceicyclus</name>
    <dbReference type="NCBI Taxonomy" id="977794"/>
    <lineage>
        <taxon>Bacteria</taxon>
        <taxon>Bacillati</taxon>
        <taxon>Actinomycetota</taxon>
        <taxon>Actinomycetes</taxon>
        <taxon>Catenulisporales</taxon>
        <taxon>Actinospicaceae</taxon>
        <taxon>Actinocrinis</taxon>
    </lineage>
</organism>
<dbReference type="EC" id="4.2.1.11" evidence="3 9"/>
<dbReference type="Pfam" id="PF00113">
    <property type="entry name" value="Enolase_C"/>
    <property type="match status" value="1"/>
</dbReference>
<keyword evidence="6 9" id="KW-0460">Magnesium</keyword>
<feature type="active site" description="Proton donor" evidence="9 10">
    <location>
        <position position="207"/>
    </location>
</feature>
<evidence type="ECO:0000256" key="7">
    <source>
        <dbReference type="ARBA" id="ARBA00023152"/>
    </source>
</evidence>
<keyword evidence="9 12" id="KW-0479">Metal-binding</keyword>
<feature type="binding site" evidence="9 12">
    <location>
        <position position="245"/>
    </location>
    <ligand>
        <name>Mg(2+)</name>
        <dbReference type="ChEBI" id="CHEBI:18420"/>
    </ligand>
</feature>
<dbReference type="SUPFAM" id="SSF51604">
    <property type="entry name" value="Enolase C-terminal domain-like"/>
    <property type="match status" value="1"/>
</dbReference>
<comment type="cofactor">
    <cofactor evidence="12">
        <name>Mg(2+)</name>
        <dbReference type="ChEBI" id="CHEBI:18420"/>
    </cofactor>
    <text evidence="12">Mg(2+) is required for catalysis and for stabilizing the dimer.</text>
</comment>
<dbReference type="GO" id="GO:0000015">
    <property type="term" value="C:phosphopyruvate hydratase complex"/>
    <property type="evidence" value="ECO:0007669"/>
    <property type="project" value="InterPro"/>
</dbReference>
<dbReference type="NCBIfam" id="TIGR01060">
    <property type="entry name" value="eno"/>
    <property type="match status" value="1"/>
</dbReference>
<feature type="binding site" evidence="9">
    <location>
        <position position="165"/>
    </location>
    <ligand>
        <name>(2R)-2-phosphoglycerate</name>
        <dbReference type="ChEBI" id="CHEBI:58289"/>
    </ligand>
</feature>
<feature type="binding site" evidence="11">
    <location>
        <begin position="365"/>
        <end position="368"/>
    </location>
    <ligand>
        <name>substrate</name>
    </ligand>
</feature>
<evidence type="ECO:0000259" key="13">
    <source>
        <dbReference type="SMART" id="SM01192"/>
    </source>
</evidence>
<keyword evidence="8 9" id="KW-0456">Lyase</keyword>
<dbReference type="InterPro" id="IPR029017">
    <property type="entry name" value="Enolase-like_N"/>
</dbReference>
<dbReference type="Pfam" id="PF03952">
    <property type="entry name" value="Enolase_N"/>
    <property type="match status" value="1"/>
</dbReference>
<dbReference type="PANTHER" id="PTHR11902:SF1">
    <property type="entry name" value="ENOLASE"/>
    <property type="match status" value="1"/>
</dbReference>
<proteinExistence type="inferred from homology"/>
<comment type="pathway">
    <text evidence="1 9">Carbohydrate degradation; glycolysis; pyruvate from D-glyceraldehyde 3-phosphate: step 4/5.</text>
</comment>
<evidence type="ECO:0000256" key="12">
    <source>
        <dbReference type="PIRSR" id="PIRSR001400-3"/>
    </source>
</evidence>
<feature type="binding site" evidence="11">
    <location>
        <position position="157"/>
    </location>
    <ligand>
        <name>substrate</name>
    </ligand>
</feature>
<protein>
    <recommendedName>
        <fullName evidence="4 9">Enolase</fullName>
        <ecNumber evidence="3 9">4.2.1.11</ecNumber>
    </recommendedName>
    <alternativeName>
        <fullName evidence="9">2-phospho-D-glycerate hydro-lyase</fullName>
    </alternativeName>
    <alternativeName>
        <fullName evidence="9">2-phosphoglycerate dehydratase</fullName>
    </alternativeName>
</protein>
<evidence type="ECO:0000256" key="8">
    <source>
        <dbReference type="ARBA" id="ARBA00023239"/>
    </source>
</evidence>
<comment type="caution">
    <text evidence="15">The sequence shown here is derived from an EMBL/GenBank/DDBJ whole genome shotgun (WGS) entry which is preliminary data.</text>
</comment>
<feature type="domain" description="Enolase N-terminal" evidence="14">
    <location>
        <begin position="5"/>
        <end position="135"/>
    </location>
</feature>
<evidence type="ECO:0000256" key="3">
    <source>
        <dbReference type="ARBA" id="ARBA00012058"/>
    </source>
</evidence>
<evidence type="ECO:0000256" key="2">
    <source>
        <dbReference type="ARBA" id="ARBA00009604"/>
    </source>
</evidence>
<keyword evidence="9" id="KW-0963">Cytoplasm</keyword>
<dbReference type="CDD" id="cd03313">
    <property type="entry name" value="enolase"/>
    <property type="match status" value="1"/>
</dbReference>
<dbReference type="InterPro" id="IPR020811">
    <property type="entry name" value="Enolase_N"/>
</dbReference>
<dbReference type="EMBL" id="JAGSXH010000055">
    <property type="protein sequence ID" value="MBS2964613.1"/>
    <property type="molecule type" value="Genomic_DNA"/>
</dbReference>
<feature type="binding site" evidence="9">
    <location>
        <position position="368"/>
    </location>
    <ligand>
        <name>(2R)-2-phosphoglycerate</name>
        <dbReference type="ChEBI" id="CHEBI:58289"/>
    </ligand>
</feature>
<gene>
    <name evidence="9 15" type="primary">eno</name>
    <name evidence="15" type="ORF">KGA66_16270</name>
</gene>
<comment type="similarity">
    <text evidence="2 9">Belongs to the enolase family.</text>
</comment>